<protein>
    <submittedName>
        <fullName evidence="3">Phage terminase-like protein, large subunit, contains N-terminal HTH domain</fullName>
    </submittedName>
</protein>
<evidence type="ECO:0000313" key="4">
    <source>
        <dbReference type="Proteomes" id="UP000219439"/>
    </source>
</evidence>
<dbReference type="InterPro" id="IPR005021">
    <property type="entry name" value="Terminase_largesu-like"/>
</dbReference>
<organism evidence="3 4">
    <name type="scientific">Cohaesibacter gelatinilyticus</name>
    <dbReference type="NCBI Taxonomy" id="372072"/>
    <lineage>
        <taxon>Bacteria</taxon>
        <taxon>Pseudomonadati</taxon>
        <taxon>Pseudomonadota</taxon>
        <taxon>Alphaproteobacteria</taxon>
        <taxon>Hyphomicrobiales</taxon>
        <taxon>Cohaesibacteraceae</taxon>
    </lineage>
</organism>
<dbReference type="PANTHER" id="PTHR41287:SF1">
    <property type="entry name" value="PROTEIN YMFN"/>
    <property type="match status" value="1"/>
</dbReference>
<feature type="domain" description="Terminase large subunit-like ATPase" evidence="1">
    <location>
        <begin position="83"/>
        <end position="253"/>
    </location>
</feature>
<accession>A0A285PP58</accession>
<reference evidence="3 4" key="1">
    <citation type="submission" date="2017-09" db="EMBL/GenBank/DDBJ databases">
        <authorList>
            <person name="Ehlers B."/>
            <person name="Leendertz F.H."/>
        </authorList>
    </citation>
    <scope>NUCLEOTIDE SEQUENCE [LARGE SCALE GENOMIC DNA]</scope>
    <source>
        <strain evidence="3 4">DSM 18289</strain>
    </source>
</reference>
<dbReference type="OrthoDB" id="9760250at2"/>
<dbReference type="Proteomes" id="UP000219439">
    <property type="component" value="Unassembled WGS sequence"/>
</dbReference>
<gene>
    <name evidence="3" type="ORF">SAMN06265368_4836</name>
</gene>
<dbReference type="PANTHER" id="PTHR41287">
    <property type="match status" value="1"/>
</dbReference>
<sequence>MRATTRQQSTSSDPVSDYALGVVDGVYPAGPYVRGICQRHLDDLERGGDLWFDLEAADYAIGFFEDVLTVEKDNETVPFHLEPWQAFVVGSLFGWMKGDERRFNTAYIETGKGSGKSPLAAGVGLLCMVADGVKRAEVYAAATKKDQAMILFRDAVSMRASSRHLQKEIGTSGNNPVWQMFHTPSMSFFKPISKEDGNSGPRPNCALIDEYHEHKTDEVLSMLEKGFKFRKSPLLFVITNSGSDLKSPCGLEHQRACRVSLGQLNEGEEEAADRYFPYVASLDKDDDPLNDPSCWPKANPTLGVTIKETYLAKQVAEARSMPSKQNKVLRLNFCRWTDAENAWITTEAWKAVEDDELTIGDFVGKPCYGGLDLSYTQDLTALAWVFPEEDKLHAFVQFYKPKDVLKEHSERDTAFYVDWAEQGFITPTVGKVIKLKPIAQDIGDAVDDYDVQCIAYDKYRHRELADDANDLGVAAPWTEHPQGFRRASTTDEFGKRVENPLWMPKSFEQLENAIIEKRLIVHVNPVLRWNVTSAVVREDPAGTDNRIFDKRKSLARIDGVVALAMAVGAANAGTLSSGPSVYEERGALVI</sequence>
<dbReference type="GO" id="GO:0004519">
    <property type="term" value="F:endonuclease activity"/>
    <property type="evidence" value="ECO:0007669"/>
    <property type="project" value="InterPro"/>
</dbReference>
<dbReference type="AlphaFoldDB" id="A0A285PP58"/>
<keyword evidence="4" id="KW-1185">Reference proteome</keyword>
<dbReference type="InterPro" id="IPR046461">
    <property type="entry name" value="TerL_ATPase"/>
</dbReference>
<feature type="domain" description="Terminase large subunit-like endonuclease" evidence="2">
    <location>
        <begin position="271"/>
        <end position="572"/>
    </location>
</feature>
<dbReference type="Gene3D" id="3.40.50.300">
    <property type="entry name" value="P-loop containing nucleotide triphosphate hydrolases"/>
    <property type="match status" value="1"/>
</dbReference>
<dbReference type="InterPro" id="IPR027417">
    <property type="entry name" value="P-loop_NTPase"/>
</dbReference>
<evidence type="ECO:0000259" key="2">
    <source>
        <dbReference type="Pfam" id="PF20441"/>
    </source>
</evidence>
<evidence type="ECO:0000259" key="1">
    <source>
        <dbReference type="Pfam" id="PF03354"/>
    </source>
</evidence>
<proteinExistence type="predicted"/>
<name>A0A285PP58_9HYPH</name>
<dbReference type="Pfam" id="PF20441">
    <property type="entry name" value="TerL_nuclease"/>
    <property type="match status" value="1"/>
</dbReference>
<dbReference type="InterPro" id="IPR046462">
    <property type="entry name" value="TerL_nuclease"/>
</dbReference>
<dbReference type="Pfam" id="PF03354">
    <property type="entry name" value="TerL_ATPase"/>
    <property type="match status" value="1"/>
</dbReference>
<evidence type="ECO:0000313" key="3">
    <source>
        <dbReference type="EMBL" id="SNZ21711.1"/>
    </source>
</evidence>
<dbReference type="EMBL" id="OBEL01000011">
    <property type="protein sequence ID" value="SNZ21711.1"/>
    <property type="molecule type" value="Genomic_DNA"/>
</dbReference>